<protein>
    <submittedName>
        <fullName evidence="2">Heterokaryon incompatibility protein</fullName>
    </submittedName>
</protein>
<evidence type="ECO:0000313" key="2">
    <source>
        <dbReference type="EMBL" id="KAK1838364.1"/>
    </source>
</evidence>
<dbReference type="PANTHER" id="PTHR10622:SF10">
    <property type="entry name" value="HET DOMAIN-CONTAINING PROTEIN"/>
    <property type="match status" value="1"/>
</dbReference>
<accession>A0AAD9E5I4</accession>
<sequence>MWLINLQSLELKEFFGGDIPDYAILSHTWSCGEVTFQHSTDRSLASQKQGYQKILDAGAQARGAEYNFLWVDTNCIDKGSSSELTEAINSMFSW</sequence>
<dbReference type="Pfam" id="PF06985">
    <property type="entry name" value="HET"/>
    <property type="match status" value="1"/>
</dbReference>
<reference evidence="2" key="1">
    <citation type="submission" date="2023-01" db="EMBL/GenBank/DDBJ databases">
        <title>Colletotrichum chrysophilum M932 genome sequence.</title>
        <authorList>
            <person name="Baroncelli R."/>
        </authorList>
    </citation>
    <scope>NUCLEOTIDE SEQUENCE</scope>
    <source>
        <strain evidence="2">M932</strain>
    </source>
</reference>
<evidence type="ECO:0000313" key="3">
    <source>
        <dbReference type="Proteomes" id="UP001243330"/>
    </source>
</evidence>
<keyword evidence="3" id="KW-1185">Reference proteome</keyword>
<organism evidence="2 3">
    <name type="scientific">Colletotrichum chrysophilum</name>
    <dbReference type="NCBI Taxonomy" id="1836956"/>
    <lineage>
        <taxon>Eukaryota</taxon>
        <taxon>Fungi</taxon>
        <taxon>Dikarya</taxon>
        <taxon>Ascomycota</taxon>
        <taxon>Pezizomycotina</taxon>
        <taxon>Sordariomycetes</taxon>
        <taxon>Hypocreomycetidae</taxon>
        <taxon>Glomerellales</taxon>
        <taxon>Glomerellaceae</taxon>
        <taxon>Colletotrichum</taxon>
        <taxon>Colletotrichum gloeosporioides species complex</taxon>
    </lineage>
</organism>
<dbReference type="Proteomes" id="UP001243330">
    <property type="component" value="Unassembled WGS sequence"/>
</dbReference>
<dbReference type="PANTHER" id="PTHR10622">
    <property type="entry name" value="HET DOMAIN-CONTAINING PROTEIN"/>
    <property type="match status" value="1"/>
</dbReference>
<evidence type="ECO:0000259" key="1">
    <source>
        <dbReference type="Pfam" id="PF06985"/>
    </source>
</evidence>
<proteinExistence type="predicted"/>
<feature type="domain" description="Heterokaryon incompatibility" evidence="1">
    <location>
        <begin position="22"/>
        <end position="91"/>
    </location>
</feature>
<dbReference type="AlphaFoldDB" id="A0AAD9E5I4"/>
<comment type="caution">
    <text evidence="2">The sequence shown here is derived from an EMBL/GenBank/DDBJ whole genome shotgun (WGS) entry which is preliminary data.</text>
</comment>
<gene>
    <name evidence="2" type="ORF">CCHR01_19007</name>
</gene>
<name>A0AAD9E5I4_9PEZI</name>
<dbReference type="InterPro" id="IPR010730">
    <property type="entry name" value="HET"/>
</dbReference>
<dbReference type="EMBL" id="JAQOWY010000844">
    <property type="protein sequence ID" value="KAK1838364.1"/>
    <property type="molecule type" value="Genomic_DNA"/>
</dbReference>